<evidence type="ECO:0000313" key="7">
    <source>
        <dbReference type="EMBL" id="SPC90492.1"/>
    </source>
</evidence>
<feature type="domain" description="Pectinesterase inhibitor" evidence="6">
    <location>
        <begin position="29"/>
        <end position="174"/>
    </location>
</feature>
<dbReference type="PANTHER" id="PTHR36710:SF1">
    <property type="entry name" value="F14J9.2 PROTEIN"/>
    <property type="match status" value="1"/>
</dbReference>
<feature type="signal peptide" evidence="5">
    <location>
        <begin position="1"/>
        <end position="27"/>
    </location>
</feature>
<evidence type="ECO:0000256" key="2">
    <source>
        <dbReference type="ARBA" id="ARBA00023157"/>
    </source>
</evidence>
<feature type="region of interest" description="Disordered" evidence="4">
    <location>
        <begin position="129"/>
        <end position="158"/>
    </location>
</feature>
<gene>
    <name evidence="7" type="ORF">FSB_LOCUS18374</name>
    <name evidence="8" type="ORF">FSB_LOCUS53741</name>
</gene>
<organism evidence="8">
    <name type="scientific">Fagus sylvatica</name>
    <name type="common">Beechnut</name>
    <dbReference type="NCBI Taxonomy" id="28930"/>
    <lineage>
        <taxon>Eukaryota</taxon>
        <taxon>Viridiplantae</taxon>
        <taxon>Streptophyta</taxon>
        <taxon>Embryophyta</taxon>
        <taxon>Tracheophyta</taxon>
        <taxon>Spermatophyta</taxon>
        <taxon>Magnoliopsida</taxon>
        <taxon>eudicotyledons</taxon>
        <taxon>Gunneridae</taxon>
        <taxon>Pentapetalae</taxon>
        <taxon>rosids</taxon>
        <taxon>fabids</taxon>
        <taxon>Fagales</taxon>
        <taxon>Fagaceae</taxon>
        <taxon>Fagus</taxon>
    </lineage>
</organism>
<dbReference type="EMBL" id="OIVN01006134">
    <property type="protein sequence ID" value="SPD25859.1"/>
    <property type="molecule type" value="Genomic_DNA"/>
</dbReference>
<dbReference type="GO" id="GO:0046910">
    <property type="term" value="F:pectinesterase inhibitor activity"/>
    <property type="evidence" value="ECO:0007669"/>
    <property type="project" value="InterPro"/>
</dbReference>
<sequence>MAFAKCFYSLLPLLVIFLAIQPTLSNAQNPEEVINKICRSMEEFGFCNQTFHQNLRSPAATVADLAQITIEQASSNATNTHAFILNLLSETTEPALKNALTECENAYKIVGDSFQRALVSFNNKDYDGMRDAERDTPRAEASCTTTFNTPPNPVNPLDDRNRQMRILIAMAVVTASELTS</sequence>
<reference evidence="8" key="1">
    <citation type="submission" date="2018-02" db="EMBL/GenBank/DDBJ databases">
        <authorList>
            <person name="Cohen D.B."/>
            <person name="Kent A.D."/>
        </authorList>
    </citation>
    <scope>NUCLEOTIDE SEQUENCE</scope>
</reference>
<dbReference type="CDD" id="cd15797">
    <property type="entry name" value="PMEI"/>
    <property type="match status" value="1"/>
</dbReference>
<dbReference type="NCBIfam" id="TIGR01614">
    <property type="entry name" value="PME_inhib"/>
    <property type="match status" value="1"/>
</dbReference>
<dbReference type="PANTHER" id="PTHR36710">
    <property type="entry name" value="PECTINESTERASE INHIBITOR-LIKE"/>
    <property type="match status" value="1"/>
</dbReference>
<dbReference type="AlphaFoldDB" id="A0A2N9IP02"/>
<dbReference type="InterPro" id="IPR034086">
    <property type="entry name" value="PMEI_plant"/>
</dbReference>
<evidence type="ECO:0000256" key="5">
    <source>
        <dbReference type="SAM" id="SignalP"/>
    </source>
</evidence>
<comment type="similarity">
    <text evidence="3">Belongs to the PMEI family.</text>
</comment>
<dbReference type="InterPro" id="IPR006501">
    <property type="entry name" value="Pectinesterase_inhib_dom"/>
</dbReference>
<evidence type="ECO:0000259" key="6">
    <source>
        <dbReference type="SMART" id="SM00856"/>
    </source>
</evidence>
<evidence type="ECO:0000256" key="3">
    <source>
        <dbReference type="ARBA" id="ARBA00038471"/>
    </source>
</evidence>
<dbReference type="InterPro" id="IPR052421">
    <property type="entry name" value="PCW_Enzyme_Inhibitor"/>
</dbReference>
<dbReference type="Pfam" id="PF04043">
    <property type="entry name" value="PMEI"/>
    <property type="match status" value="1"/>
</dbReference>
<name>A0A2N9IP02_FAGSY</name>
<feature type="compositionally biased region" description="Basic and acidic residues" evidence="4">
    <location>
        <begin position="129"/>
        <end position="138"/>
    </location>
</feature>
<feature type="chain" id="PRO_5015084735" description="Pectinesterase inhibitor domain-containing protein" evidence="5">
    <location>
        <begin position="28"/>
        <end position="180"/>
    </location>
</feature>
<evidence type="ECO:0000256" key="1">
    <source>
        <dbReference type="ARBA" id="ARBA00022729"/>
    </source>
</evidence>
<keyword evidence="2" id="KW-1015">Disulfide bond</keyword>
<evidence type="ECO:0000313" key="8">
    <source>
        <dbReference type="EMBL" id="SPD25859.1"/>
    </source>
</evidence>
<dbReference type="SMART" id="SM00856">
    <property type="entry name" value="PMEI"/>
    <property type="match status" value="1"/>
</dbReference>
<protein>
    <recommendedName>
        <fullName evidence="6">Pectinesterase inhibitor domain-containing protein</fullName>
    </recommendedName>
</protein>
<proteinExistence type="inferred from homology"/>
<evidence type="ECO:0000256" key="4">
    <source>
        <dbReference type="SAM" id="MobiDB-lite"/>
    </source>
</evidence>
<dbReference type="SUPFAM" id="SSF101148">
    <property type="entry name" value="Plant invertase/pectin methylesterase inhibitor"/>
    <property type="match status" value="1"/>
</dbReference>
<dbReference type="Gene3D" id="1.20.140.40">
    <property type="entry name" value="Invertase/pectin methylesterase inhibitor family protein"/>
    <property type="match status" value="1"/>
</dbReference>
<keyword evidence="1 5" id="KW-0732">Signal</keyword>
<dbReference type="EMBL" id="OIVN01001151">
    <property type="protein sequence ID" value="SPC90492.1"/>
    <property type="molecule type" value="Genomic_DNA"/>
</dbReference>
<accession>A0A2N9IP02</accession>
<dbReference type="InterPro" id="IPR035513">
    <property type="entry name" value="Invertase/methylesterase_inhib"/>
</dbReference>